<dbReference type="PATRIC" id="fig|253.9.peg.4471"/>
<dbReference type="GO" id="GO:0004553">
    <property type="term" value="F:hydrolase activity, hydrolyzing O-glycosyl compounds"/>
    <property type="evidence" value="ECO:0007669"/>
    <property type="project" value="UniProtKB-ARBA"/>
</dbReference>
<evidence type="ECO:0000256" key="1">
    <source>
        <dbReference type="ARBA" id="ARBA00022729"/>
    </source>
</evidence>
<dbReference type="EMBL" id="LJOD01000008">
    <property type="protein sequence ID" value="KPE50708.1"/>
    <property type="molecule type" value="Genomic_DNA"/>
</dbReference>
<dbReference type="InterPro" id="IPR013320">
    <property type="entry name" value="ConA-like_dom_sf"/>
</dbReference>
<reference evidence="5" key="2">
    <citation type="submission" date="2015-09" db="EMBL/GenBank/DDBJ databases">
        <title>Draft genome sequence of a multidrug-resistant Chryseobacterium indologenes isolate from Malaysia.</title>
        <authorList>
            <person name="Yu C.Y."/>
            <person name="Ang G.Y."/>
            <person name="Chan K.-G."/>
        </authorList>
    </citation>
    <scope>NUCLEOTIDE SEQUENCE [LARGE SCALE GENOMIC DNA]</scope>
    <source>
        <strain evidence="5">CI_885</strain>
    </source>
</reference>
<comment type="caution">
    <text evidence="4">The sequence shown here is derived from an EMBL/GenBank/DDBJ whole genome shotgun (WGS) entry which is preliminary data.</text>
</comment>
<feature type="domain" description="Secretion system C-terminal sorting" evidence="3">
    <location>
        <begin position="247"/>
        <end position="311"/>
    </location>
</feature>
<organism evidence="4 5">
    <name type="scientific">Chryseobacterium indologenes</name>
    <name type="common">Flavobacterium indologenes</name>
    <dbReference type="NCBI Taxonomy" id="253"/>
    <lineage>
        <taxon>Bacteria</taxon>
        <taxon>Pseudomonadati</taxon>
        <taxon>Bacteroidota</taxon>
        <taxon>Flavobacteriia</taxon>
        <taxon>Flavobacteriales</taxon>
        <taxon>Weeksellaceae</taxon>
        <taxon>Chryseobacterium group</taxon>
        <taxon>Chryseobacterium</taxon>
    </lineage>
</organism>
<dbReference type="Proteomes" id="UP000037953">
    <property type="component" value="Unassembled WGS sequence"/>
</dbReference>
<dbReference type="GO" id="GO:0005975">
    <property type="term" value="P:carbohydrate metabolic process"/>
    <property type="evidence" value="ECO:0007669"/>
    <property type="project" value="UniProtKB-ARBA"/>
</dbReference>
<sequence length="314" mass="35230">MFLFLVLTKKKTMKKIYPITICLFSVLSFAQQRTSFEDFEGFYTGSIHAQGTWISTPTGDEPPNILNQMICIDDATDGYNSLRIVKENTYGTQPVPVIGAFNNTQIQPSTGFSVSFDINMSQLNGSVFGFQGVNNAEEKFVIRVDFGNTGSVKILDQLSGPEPVPASGSWQPNTWHKFLITGTASEVKYYLDNVLIYTGAIESINIDQVRFVHNNADGSAYIDNIQISNENLLSTKEITGAKKRITIYPNPTTDFIRLTESHLIKAVKLYNMEGKELQIRPDKDMIDVRSLPAGLYIIKIVTDEMNYTEKFTKK</sequence>
<dbReference type="SUPFAM" id="SSF49899">
    <property type="entry name" value="Concanavalin A-like lectins/glucanases"/>
    <property type="match status" value="1"/>
</dbReference>
<dbReference type="OrthoDB" id="1467680at2"/>
<dbReference type="InterPro" id="IPR026444">
    <property type="entry name" value="Secre_tail"/>
</dbReference>
<reference evidence="4 5" key="1">
    <citation type="journal article" date="2015" name="Genom Data">
        <title>Draft genome sequence of a multidrug-resistant Chryseobacterium indologenes isolate from Malaysia.</title>
        <authorList>
            <person name="Yu C.Y."/>
            <person name="Ang G.Y."/>
            <person name="Cheng H.J."/>
            <person name="Cheong Y.M."/>
            <person name="Yin W.F."/>
            <person name="Chan K.G."/>
        </authorList>
    </citation>
    <scope>NUCLEOTIDE SEQUENCE [LARGE SCALE GENOMIC DNA]</scope>
    <source>
        <strain evidence="4 5">CI_885</strain>
    </source>
</reference>
<dbReference type="AlphaFoldDB" id="A0A0N0ZUT5"/>
<dbReference type="Pfam" id="PF18962">
    <property type="entry name" value="Por_Secre_tail"/>
    <property type="match status" value="1"/>
</dbReference>
<protein>
    <recommendedName>
        <fullName evidence="3">Secretion system C-terminal sorting domain-containing protein</fullName>
    </recommendedName>
</protein>
<dbReference type="Gene3D" id="2.60.120.200">
    <property type="match status" value="1"/>
</dbReference>
<feature type="chain" id="PRO_5005865183" description="Secretion system C-terminal sorting domain-containing protein" evidence="2">
    <location>
        <begin position="31"/>
        <end position="314"/>
    </location>
</feature>
<evidence type="ECO:0000256" key="2">
    <source>
        <dbReference type="SAM" id="SignalP"/>
    </source>
</evidence>
<feature type="signal peptide" evidence="2">
    <location>
        <begin position="1"/>
        <end position="30"/>
    </location>
</feature>
<evidence type="ECO:0000313" key="4">
    <source>
        <dbReference type="EMBL" id="KPE50708.1"/>
    </source>
</evidence>
<keyword evidence="1 2" id="KW-0732">Signal</keyword>
<evidence type="ECO:0000313" key="5">
    <source>
        <dbReference type="Proteomes" id="UP000037953"/>
    </source>
</evidence>
<name>A0A0N0ZUT5_CHRID</name>
<dbReference type="NCBIfam" id="TIGR04183">
    <property type="entry name" value="Por_Secre_tail"/>
    <property type="match status" value="1"/>
</dbReference>
<evidence type="ECO:0000259" key="3">
    <source>
        <dbReference type="Pfam" id="PF18962"/>
    </source>
</evidence>
<gene>
    <name evidence="4" type="ORF">AOB46_13020</name>
</gene>
<accession>A0A0N0ZUT5</accession>
<proteinExistence type="predicted"/>